<dbReference type="Proteomes" id="UP000294847">
    <property type="component" value="Chromosome 2"/>
</dbReference>
<dbReference type="EMBL" id="CP034205">
    <property type="protein sequence ID" value="QBZ57409.1"/>
    <property type="molecule type" value="Genomic_DNA"/>
</dbReference>
<sequence>MHVFIFGRRRQEFKPFCDPTLSCLQEFARPPLRYGLTGPKCPTWGLDDLHLASLACKGKVVRQGIEWPRALAKLQAHKKNFSSMKSVLLSFTLFS</sequence>
<evidence type="ECO:0000313" key="2">
    <source>
        <dbReference type="Proteomes" id="UP000294847"/>
    </source>
</evidence>
<reference evidence="1 2" key="1">
    <citation type="journal article" date="2019" name="Mol. Biol. Evol.">
        <title>Blast fungal genomes show frequent chromosomal changes, gene gains and losses, and effector gene turnover.</title>
        <authorList>
            <person name="Gomez Luciano L.B."/>
            <person name="Jason Tsai I."/>
            <person name="Chuma I."/>
            <person name="Tosa Y."/>
            <person name="Chen Y.H."/>
            <person name="Li J.Y."/>
            <person name="Li M.Y."/>
            <person name="Jade Lu M.Y."/>
            <person name="Nakayashiki H."/>
            <person name="Li W.H."/>
        </authorList>
    </citation>
    <scope>NUCLEOTIDE SEQUENCE [LARGE SCALE GENOMIC DNA]</scope>
    <source>
        <strain evidence="1">MZ5-1-6</strain>
    </source>
</reference>
<gene>
    <name evidence="1" type="ORF">PoMZ_02333</name>
</gene>
<proteinExistence type="predicted"/>
<organism evidence="1 2">
    <name type="scientific">Pyricularia oryzae</name>
    <name type="common">Rice blast fungus</name>
    <name type="synonym">Magnaporthe oryzae</name>
    <dbReference type="NCBI Taxonomy" id="318829"/>
    <lineage>
        <taxon>Eukaryota</taxon>
        <taxon>Fungi</taxon>
        <taxon>Dikarya</taxon>
        <taxon>Ascomycota</taxon>
        <taxon>Pezizomycotina</taxon>
        <taxon>Sordariomycetes</taxon>
        <taxon>Sordariomycetidae</taxon>
        <taxon>Magnaporthales</taxon>
        <taxon>Pyriculariaceae</taxon>
        <taxon>Pyricularia</taxon>
    </lineage>
</organism>
<name>A0A4P7N4J3_PYROR</name>
<accession>A0A4P7N4J3</accession>
<evidence type="ECO:0000313" key="1">
    <source>
        <dbReference type="EMBL" id="QBZ57409.1"/>
    </source>
</evidence>
<protein>
    <submittedName>
        <fullName evidence="1">Uncharacterized protein</fullName>
    </submittedName>
</protein>
<dbReference type="AlphaFoldDB" id="A0A4P7N4J3"/>